<feature type="domain" description="3CxxC-type" evidence="4">
    <location>
        <begin position="52"/>
        <end position="150"/>
    </location>
</feature>
<evidence type="ECO:0000259" key="4">
    <source>
        <dbReference type="SMART" id="SM01328"/>
    </source>
</evidence>
<evidence type="ECO:0000313" key="6">
    <source>
        <dbReference type="Proteomes" id="UP001153461"/>
    </source>
</evidence>
<dbReference type="Pfam" id="PF13695">
    <property type="entry name" value="Zn_ribbon_3CxxC"/>
    <property type="match status" value="1"/>
</dbReference>
<dbReference type="SMART" id="SM01328">
    <property type="entry name" value="zf-3CxxC"/>
    <property type="match status" value="1"/>
</dbReference>
<comment type="caution">
    <text evidence="5">The sequence shown here is derived from an EMBL/GenBank/DDBJ whole genome shotgun (WGS) entry which is preliminary data.</text>
</comment>
<protein>
    <recommendedName>
        <fullName evidence="4">3CxxC-type domain-containing protein</fullName>
    </recommendedName>
</protein>
<dbReference type="EMBL" id="CAJVNV010000623">
    <property type="protein sequence ID" value="CAG8289045.1"/>
    <property type="molecule type" value="Genomic_DNA"/>
</dbReference>
<sequence length="184" mass="21654">MVPTRRRNHRAKWSMYEALHDEVSELLVESDLHFEFHGDDDDIGYTRMRDTNIMGRFVCHNQACRASGWSSKKIAVTIRLYPRQEYNARVYHQRCKFCGWISRPVLDQSYPERIVYWIRQWNGVRVERPPVSNNSGGPHNRELCEGCRAGHCPQLGEDWIAQLERFVSLKSVTLVKNRVDIFSD</sequence>
<evidence type="ECO:0000313" key="5">
    <source>
        <dbReference type="EMBL" id="CAG8289045.1"/>
    </source>
</evidence>
<dbReference type="Proteomes" id="UP001153461">
    <property type="component" value="Unassembled WGS sequence"/>
</dbReference>
<gene>
    <name evidence="5" type="ORF">PNAL_LOCUS9582</name>
</gene>
<dbReference type="AlphaFoldDB" id="A0A9W4IIX3"/>
<reference evidence="5" key="1">
    <citation type="submission" date="2021-07" db="EMBL/GenBank/DDBJ databases">
        <authorList>
            <person name="Branca A.L. A."/>
        </authorList>
    </citation>
    <scope>NUCLEOTIDE SEQUENCE</scope>
</reference>
<name>A0A9W4IIX3_PENNA</name>
<dbReference type="GO" id="GO:0008270">
    <property type="term" value="F:zinc ion binding"/>
    <property type="evidence" value="ECO:0007669"/>
    <property type="project" value="UniProtKB-KW"/>
</dbReference>
<organism evidence="5 6">
    <name type="scientific">Penicillium nalgiovense</name>
    <dbReference type="NCBI Taxonomy" id="60175"/>
    <lineage>
        <taxon>Eukaryota</taxon>
        <taxon>Fungi</taxon>
        <taxon>Dikarya</taxon>
        <taxon>Ascomycota</taxon>
        <taxon>Pezizomycotina</taxon>
        <taxon>Eurotiomycetes</taxon>
        <taxon>Eurotiomycetidae</taxon>
        <taxon>Eurotiales</taxon>
        <taxon>Aspergillaceae</taxon>
        <taxon>Penicillium</taxon>
    </lineage>
</organism>
<keyword evidence="2" id="KW-0863">Zinc-finger</keyword>
<accession>A0A9W4IIX3</accession>
<keyword evidence="1" id="KW-0479">Metal-binding</keyword>
<keyword evidence="3" id="KW-0862">Zinc</keyword>
<dbReference type="InterPro" id="IPR027377">
    <property type="entry name" value="ZAR1/RTP1-5-like_Znf-3CxxC"/>
</dbReference>
<evidence type="ECO:0000256" key="3">
    <source>
        <dbReference type="ARBA" id="ARBA00022833"/>
    </source>
</evidence>
<proteinExistence type="predicted"/>
<evidence type="ECO:0000256" key="2">
    <source>
        <dbReference type="ARBA" id="ARBA00022771"/>
    </source>
</evidence>
<dbReference type="OrthoDB" id="202203at2759"/>
<evidence type="ECO:0000256" key="1">
    <source>
        <dbReference type="ARBA" id="ARBA00022723"/>
    </source>
</evidence>